<keyword evidence="3" id="KW-0813">Transport</keyword>
<dbReference type="SMART" id="SM01323">
    <property type="entry name" value="YajC"/>
    <property type="match status" value="1"/>
</dbReference>
<evidence type="ECO:0000256" key="8">
    <source>
        <dbReference type="ARBA" id="ARBA00023010"/>
    </source>
</evidence>
<dbReference type="EMBL" id="JACIFD010000008">
    <property type="protein sequence ID" value="MBB4071663.1"/>
    <property type="molecule type" value="Genomic_DNA"/>
</dbReference>
<comment type="subcellular location">
    <subcellularLocation>
        <location evidence="1">Cell membrane</location>
        <topology evidence="1">Single-pass membrane protein</topology>
    </subcellularLocation>
</comment>
<keyword evidence="6" id="KW-0653">Protein transport</keyword>
<proteinExistence type="inferred from homology"/>
<evidence type="ECO:0000256" key="6">
    <source>
        <dbReference type="ARBA" id="ARBA00022927"/>
    </source>
</evidence>
<dbReference type="RefSeq" id="WP_233574306.1">
    <property type="nucleotide sequence ID" value="NZ_JACIFD010000008.1"/>
</dbReference>
<keyword evidence="5 10" id="KW-0812">Transmembrane</keyword>
<accession>A0A840DIW4</accession>
<keyword evidence="7 10" id="KW-1133">Transmembrane helix</keyword>
<evidence type="ECO:0000256" key="10">
    <source>
        <dbReference type="SAM" id="Phobius"/>
    </source>
</evidence>
<dbReference type="GO" id="GO:0005886">
    <property type="term" value="C:plasma membrane"/>
    <property type="evidence" value="ECO:0007669"/>
    <property type="project" value="UniProtKB-SubCell"/>
</dbReference>
<dbReference type="Pfam" id="PF02699">
    <property type="entry name" value="YajC"/>
    <property type="match status" value="1"/>
</dbReference>
<dbReference type="PANTHER" id="PTHR33909">
    <property type="entry name" value="SEC TRANSLOCON ACCESSORY COMPLEX SUBUNIT YAJC"/>
    <property type="match status" value="1"/>
</dbReference>
<gene>
    <name evidence="11" type="ORF">F5897_000975</name>
</gene>
<name>A0A840DIW4_9MICO</name>
<reference evidence="11" key="1">
    <citation type="submission" date="2020-08" db="EMBL/GenBank/DDBJ databases">
        <title>Sequencing the genomes of 1000 actinobacteria strains.</title>
        <authorList>
            <person name="Klenk H.-P."/>
        </authorList>
    </citation>
    <scope>NUCLEOTIDE SEQUENCE [LARGE SCALE GENOMIC DNA]</scope>
    <source>
        <strain evidence="11">DSM 27064</strain>
    </source>
</reference>
<evidence type="ECO:0000256" key="7">
    <source>
        <dbReference type="ARBA" id="ARBA00022989"/>
    </source>
</evidence>
<comment type="similarity">
    <text evidence="2">Belongs to the YajC family.</text>
</comment>
<keyword evidence="8" id="KW-0811">Translocation</keyword>
<feature type="transmembrane region" description="Helical" evidence="10">
    <location>
        <begin position="6"/>
        <end position="21"/>
    </location>
</feature>
<evidence type="ECO:0000256" key="5">
    <source>
        <dbReference type="ARBA" id="ARBA00022692"/>
    </source>
</evidence>
<evidence type="ECO:0000256" key="9">
    <source>
        <dbReference type="ARBA" id="ARBA00023136"/>
    </source>
</evidence>
<evidence type="ECO:0000256" key="1">
    <source>
        <dbReference type="ARBA" id="ARBA00004162"/>
    </source>
</evidence>
<organism evidence="11 12">
    <name type="scientific">Canibacter oris</name>
    <dbReference type="NCBI Taxonomy" id="1365628"/>
    <lineage>
        <taxon>Bacteria</taxon>
        <taxon>Bacillati</taxon>
        <taxon>Actinomycetota</taxon>
        <taxon>Actinomycetes</taxon>
        <taxon>Micrococcales</taxon>
        <taxon>Microbacteriaceae</taxon>
        <taxon>Canibacter</taxon>
    </lineage>
</organism>
<evidence type="ECO:0000256" key="4">
    <source>
        <dbReference type="ARBA" id="ARBA00022475"/>
    </source>
</evidence>
<evidence type="ECO:0000313" key="12">
    <source>
        <dbReference type="Proteomes" id="UP000571183"/>
    </source>
</evidence>
<dbReference type="PANTHER" id="PTHR33909:SF1">
    <property type="entry name" value="SEC TRANSLOCON ACCESSORY COMPLEX SUBUNIT YAJC"/>
    <property type="match status" value="1"/>
</dbReference>
<protein>
    <submittedName>
        <fullName evidence="11">Preprotein translocase YajC subunit</fullName>
    </submittedName>
</protein>
<dbReference type="GO" id="GO:0015031">
    <property type="term" value="P:protein transport"/>
    <property type="evidence" value="ECO:0007669"/>
    <property type="project" value="UniProtKB-KW"/>
</dbReference>
<evidence type="ECO:0000313" key="11">
    <source>
        <dbReference type="EMBL" id="MBB4071663.1"/>
    </source>
</evidence>
<dbReference type="Proteomes" id="UP000571183">
    <property type="component" value="Unassembled WGS sequence"/>
</dbReference>
<evidence type="ECO:0000256" key="2">
    <source>
        <dbReference type="ARBA" id="ARBA00006742"/>
    </source>
</evidence>
<sequence length="99" mass="10992">MIDPMSLVMFGLLAVLIFFMFRNNKKRKEMQEQLQNSLRPGVEVMLTSGIFGRIISIDNEANRAVIASGDAAIEVHTQAIAQTVKQEETAEQAAPLDEN</sequence>
<evidence type="ECO:0000256" key="3">
    <source>
        <dbReference type="ARBA" id="ARBA00022448"/>
    </source>
</evidence>
<keyword evidence="4" id="KW-1003">Cell membrane</keyword>
<dbReference type="AlphaFoldDB" id="A0A840DIW4"/>
<keyword evidence="12" id="KW-1185">Reference proteome</keyword>
<dbReference type="InterPro" id="IPR003849">
    <property type="entry name" value="Preprotein_translocase_YajC"/>
</dbReference>
<comment type="caution">
    <text evidence="11">The sequence shown here is derived from an EMBL/GenBank/DDBJ whole genome shotgun (WGS) entry which is preliminary data.</text>
</comment>
<keyword evidence="9 10" id="KW-0472">Membrane</keyword>